<dbReference type="InterPro" id="IPR016192">
    <property type="entry name" value="APOBEC/CMP_deaminase_Zn-bd"/>
</dbReference>
<sequence>MSADREYMTRALALAEKGLYSTDPNPRVGAVIVKDGQIIGEGYHVQAGTPHAEVHALQQAGAAARGATCYVTLEPCSHFGRTPPCADALVKAGVARVVVAMEDPNPLVSGQGIARLRQAGIQVEVGLLAEKAAALNPGFISRMRRGRPWVRLKLAASVDGRTALANGASQWITGPEARADVHHLRARSSAIVTGIGTVLADDPQLNPRLDEPLPRQPWRVILDRELRTPVQARLFQTPGPVMICHAAGASRLHKAVLQELGADLEQLPESQGALDLTAFWHLLNSHEMNEVLVEAGPTLAGALIMGGWVDELVLYLAPKLLGPDALPLARLPVFEELSQVPQFRLQDCRMLGNDARLIMTTGHQVQPDGI</sequence>
<comment type="cofactor">
    <cofactor evidence="12">
        <name>Zn(2+)</name>
        <dbReference type="ChEBI" id="CHEBI:29105"/>
    </cofactor>
    <text evidence="12">Binds 1 zinc ion.</text>
</comment>
<keyword evidence="11" id="KW-0511">Multifunctional enzyme</keyword>
<comment type="pathway">
    <text evidence="2 12">Cofactor biosynthesis; riboflavin biosynthesis; 5-amino-6-(D-ribitylamino)uracil from GTP: step 2/4.</text>
</comment>
<dbReference type="EC" id="1.1.1.193" evidence="12"/>
<evidence type="ECO:0000256" key="6">
    <source>
        <dbReference type="ARBA" id="ARBA00022619"/>
    </source>
</evidence>
<evidence type="ECO:0000256" key="5">
    <source>
        <dbReference type="ARBA" id="ARBA00007417"/>
    </source>
</evidence>
<dbReference type="Pfam" id="PF00383">
    <property type="entry name" value="dCMP_cyt_deam_1"/>
    <property type="match status" value="1"/>
</dbReference>
<evidence type="ECO:0000313" key="14">
    <source>
        <dbReference type="EMBL" id="MEK8088161.1"/>
    </source>
</evidence>
<dbReference type="RefSeq" id="WP_341369228.1">
    <property type="nucleotide sequence ID" value="NZ_JBBPCO010000001.1"/>
</dbReference>
<dbReference type="GO" id="GO:0008703">
    <property type="term" value="F:5-amino-6-(5-phosphoribosylamino)uracil reductase activity"/>
    <property type="evidence" value="ECO:0007669"/>
    <property type="project" value="UniProtKB-EC"/>
</dbReference>
<dbReference type="SUPFAM" id="SSF53927">
    <property type="entry name" value="Cytidine deaminase-like"/>
    <property type="match status" value="1"/>
</dbReference>
<dbReference type="SUPFAM" id="SSF53597">
    <property type="entry name" value="Dihydrofolate reductase-like"/>
    <property type="match status" value="1"/>
</dbReference>
<evidence type="ECO:0000256" key="4">
    <source>
        <dbReference type="ARBA" id="ARBA00005259"/>
    </source>
</evidence>
<evidence type="ECO:0000256" key="1">
    <source>
        <dbReference type="ARBA" id="ARBA00002151"/>
    </source>
</evidence>
<dbReference type="EMBL" id="JBBPCO010000001">
    <property type="protein sequence ID" value="MEK8088161.1"/>
    <property type="molecule type" value="Genomic_DNA"/>
</dbReference>
<dbReference type="PROSITE" id="PS51747">
    <property type="entry name" value="CYT_DCMP_DEAMINASES_2"/>
    <property type="match status" value="1"/>
</dbReference>
<evidence type="ECO:0000313" key="15">
    <source>
        <dbReference type="Proteomes" id="UP001446205"/>
    </source>
</evidence>
<comment type="catalytic activity">
    <reaction evidence="12">
        <text>5-amino-6-(5-phospho-D-ribitylamino)uracil + NADP(+) = 5-amino-6-(5-phospho-D-ribosylamino)uracil + NADPH + H(+)</text>
        <dbReference type="Rhea" id="RHEA:17845"/>
        <dbReference type="ChEBI" id="CHEBI:15378"/>
        <dbReference type="ChEBI" id="CHEBI:57783"/>
        <dbReference type="ChEBI" id="CHEBI:58349"/>
        <dbReference type="ChEBI" id="CHEBI:58421"/>
        <dbReference type="ChEBI" id="CHEBI:58453"/>
        <dbReference type="EC" id="1.1.1.193"/>
    </reaction>
</comment>
<dbReference type="Gene3D" id="3.40.430.10">
    <property type="entry name" value="Dihydrofolate Reductase, subunit A"/>
    <property type="match status" value="1"/>
</dbReference>
<evidence type="ECO:0000256" key="10">
    <source>
        <dbReference type="ARBA" id="ARBA00023002"/>
    </source>
</evidence>
<dbReference type="NCBIfam" id="TIGR00326">
    <property type="entry name" value="eubact_ribD"/>
    <property type="match status" value="1"/>
</dbReference>
<dbReference type="InterPro" id="IPR011549">
    <property type="entry name" value="RibD_C"/>
</dbReference>
<name>A0ABU9D3K9_9PROT</name>
<keyword evidence="6 12" id="KW-0686">Riboflavin biosynthesis</keyword>
<dbReference type="InterPro" id="IPR024072">
    <property type="entry name" value="DHFR-like_dom_sf"/>
</dbReference>
<comment type="caution">
    <text evidence="14">The sequence shown here is derived from an EMBL/GenBank/DDBJ whole genome shotgun (WGS) entry which is preliminary data.</text>
</comment>
<comment type="catalytic activity">
    <reaction evidence="12">
        <text>2,5-diamino-6-hydroxy-4-(5-phosphoribosylamino)-pyrimidine + H2O + H(+) = 5-amino-6-(5-phospho-D-ribosylamino)uracil + NH4(+)</text>
        <dbReference type="Rhea" id="RHEA:21868"/>
        <dbReference type="ChEBI" id="CHEBI:15377"/>
        <dbReference type="ChEBI" id="CHEBI:15378"/>
        <dbReference type="ChEBI" id="CHEBI:28938"/>
        <dbReference type="ChEBI" id="CHEBI:58453"/>
        <dbReference type="ChEBI" id="CHEBI:58614"/>
        <dbReference type="EC" id="3.5.4.26"/>
    </reaction>
</comment>
<dbReference type="NCBIfam" id="TIGR00227">
    <property type="entry name" value="ribD_Cterm"/>
    <property type="match status" value="1"/>
</dbReference>
<dbReference type="PROSITE" id="PS00903">
    <property type="entry name" value="CYT_DCMP_DEAMINASES_1"/>
    <property type="match status" value="1"/>
</dbReference>
<keyword evidence="15" id="KW-1185">Reference proteome</keyword>
<dbReference type="GO" id="GO:0008835">
    <property type="term" value="F:diaminohydroxyphosphoribosylaminopyrimidine deaminase activity"/>
    <property type="evidence" value="ECO:0007669"/>
    <property type="project" value="UniProtKB-EC"/>
</dbReference>
<dbReference type="InterPro" id="IPR002734">
    <property type="entry name" value="RibDG_C"/>
</dbReference>
<dbReference type="InterPro" id="IPR016193">
    <property type="entry name" value="Cytidine_deaminase-like"/>
</dbReference>
<comment type="pathway">
    <text evidence="3 12">Cofactor biosynthesis; riboflavin biosynthesis; 5-amino-6-(D-ribitylamino)uracil from GTP: step 3/4.</text>
</comment>
<organism evidence="14 15">
    <name type="scientific">Thermithiobacillus plumbiphilus</name>
    <dbReference type="NCBI Taxonomy" id="1729899"/>
    <lineage>
        <taxon>Bacteria</taxon>
        <taxon>Pseudomonadati</taxon>
        <taxon>Pseudomonadota</taxon>
        <taxon>Acidithiobacillia</taxon>
        <taxon>Acidithiobacillales</taxon>
        <taxon>Thermithiobacillaceae</taxon>
        <taxon>Thermithiobacillus</taxon>
    </lineage>
</organism>
<feature type="domain" description="CMP/dCMP-type deaminase" evidence="13">
    <location>
        <begin position="2"/>
        <end position="124"/>
    </location>
</feature>
<evidence type="ECO:0000256" key="2">
    <source>
        <dbReference type="ARBA" id="ARBA00004882"/>
    </source>
</evidence>
<dbReference type="Gene3D" id="3.40.140.10">
    <property type="entry name" value="Cytidine Deaminase, domain 2"/>
    <property type="match status" value="1"/>
</dbReference>
<gene>
    <name evidence="14" type="primary">ribD</name>
    <name evidence="14" type="ORF">WOB96_00130</name>
</gene>
<evidence type="ECO:0000256" key="11">
    <source>
        <dbReference type="ARBA" id="ARBA00023268"/>
    </source>
</evidence>
<protein>
    <recommendedName>
        <fullName evidence="12">Riboflavin biosynthesis protein RibD</fullName>
    </recommendedName>
    <domain>
        <recommendedName>
            <fullName evidence="12">Diaminohydroxyphosphoribosylaminopyrimidine deaminase</fullName>
            <shortName evidence="12">DRAP deaminase</shortName>
            <ecNumber evidence="12">3.5.4.26</ecNumber>
        </recommendedName>
        <alternativeName>
            <fullName evidence="12">Riboflavin-specific deaminase</fullName>
        </alternativeName>
    </domain>
    <domain>
        <recommendedName>
            <fullName evidence="12">5-amino-6-(5-phosphoribosylamino)uracil reductase</fullName>
            <ecNumber evidence="12">1.1.1.193</ecNumber>
        </recommendedName>
        <alternativeName>
            <fullName evidence="12">HTP reductase</fullName>
        </alternativeName>
    </domain>
</protein>
<evidence type="ECO:0000256" key="12">
    <source>
        <dbReference type="PIRNR" id="PIRNR006769"/>
    </source>
</evidence>
<comment type="similarity">
    <text evidence="5 12">In the C-terminal section; belongs to the HTP reductase family.</text>
</comment>
<proteinExistence type="inferred from homology"/>
<evidence type="ECO:0000256" key="9">
    <source>
        <dbReference type="ARBA" id="ARBA00022857"/>
    </source>
</evidence>
<keyword evidence="10 12" id="KW-0560">Oxidoreductase</keyword>
<dbReference type="CDD" id="cd01284">
    <property type="entry name" value="Riboflavin_deaminase-reductase"/>
    <property type="match status" value="1"/>
</dbReference>
<dbReference type="InterPro" id="IPR002125">
    <property type="entry name" value="CMP_dCMP_dom"/>
</dbReference>
<keyword evidence="7 12" id="KW-0479">Metal-binding</keyword>
<dbReference type="PIRSF" id="PIRSF006769">
    <property type="entry name" value="RibD"/>
    <property type="match status" value="1"/>
</dbReference>
<dbReference type="PANTHER" id="PTHR38011">
    <property type="entry name" value="DIHYDROFOLATE REDUCTASE FAMILY PROTEIN (AFU_ORTHOLOGUE AFUA_8G06820)"/>
    <property type="match status" value="1"/>
</dbReference>
<dbReference type="EC" id="3.5.4.26" evidence="12"/>
<evidence type="ECO:0000256" key="8">
    <source>
        <dbReference type="ARBA" id="ARBA00022833"/>
    </source>
</evidence>
<dbReference type="InterPro" id="IPR004794">
    <property type="entry name" value="Eubact_RibD"/>
</dbReference>
<dbReference type="Pfam" id="PF01872">
    <property type="entry name" value="RibD_C"/>
    <property type="match status" value="1"/>
</dbReference>
<dbReference type="PANTHER" id="PTHR38011:SF7">
    <property type="entry name" value="2,5-DIAMINO-6-RIBOSYLAMINO-4(3H)-PYRIMIDINONE 5'-PHOSPHATE REDUCTASE"/>
    <property type="match status" value="1"/>
</dbReference>
<comment type="function">
    <text evidence="1 12">Converts 2,5-diamino-6-(ribosylamino)-4(3h)-pyrimidinone 5'-phosphate into 5-amino-6-(ribosylamino)-2,4(1h,3h)-pyrimidinedione 5'-phosphate.</text>
</comment>
<keyword evidence="12 14" id="KW-0378">Hydrolase</keyword>
<keyword evidence="9 12" id="KW-0521">NADP</keyword>
<accession>A0ABU9D3K9</accession>
<comment type="similarity">
    <text evidence="4 12">In the N-terminal section; belongs to the cytidine and deoxycytidylate deaminase family.</text>
</comment>
<keyword evidence="8 12" id="KW-0862">Zinc</keyword>
<evidence type="ECO:0000256" key="7">
    <source>
        <dbReference type="ARBA" id="ARBA00022723"/>
    </source>
</evidence>
<dbReference type="InterPro" id="IPR050765">
    <property type="entry name" value="Riboflavin_Biosynth_HTPR"/>
</dbReference>
<reference evidence="14 15" key="1">
    <citation type="submission" date="2024-04" db="EMBL/GenBank/DDBJ databases">
        <authorList>
            <person name="Abashina T."/>
            <person name="Shaikin A."/>
        </authorList>
    </citation>
    <scope>NUCLEOTIDE SEQUENCE [LARGE SCALE GENOMIC DNA]</scope>
    <source>
        <strain evidence="14 15">AAFK</strain>
    </source>
</reference>
<evidence type="ECO:0000259" key="13">
    <source>
        <dbReference type="PROSITE" id="PS51747"/>
    </source>
</evidence>
<evidence type="ECO:0000256" key="3">
    <source>
        <dbReference type="ARBA" id="ARBA00004910"/>
    </source>
</evidence>
<dbReference type="Proteomes" id="UP001446205">
    <property type="component" value="Unassembled WGS sequence"/>
</dbReference>